<name>A0A2H5XDI8_9BACT</name>
<dbReference type="NCBIfam" id="TIGR03953">
    <property type="entry name" value="rplD_bact"/>
    <property type="match status" value="1"/>
</dbReference>
<keyword evidence="5" id="KW-0699">rRNA-binding</keyword>
<comment type="function">
    <text evidence="5">One of the primary rRNA binding proteins, this protein initially binds near the 5'-end of the 23S rRNA. It is important during the early stages of 50S assembly. It makes multiple contacts with different domains of the 23S rRNA in the assembled 50S subunit and ribosome.</text>
</comment>
<evidence type="ECO:0000313" key="8">
    <source>
        <dbReference type="Proteomes" id="UP000236173"/>
    </source>
</evidence>
<dbReference type="Proteomes" id="UP000236173">
    <property type="component" value="Unassembled WGS sequence"/>
</dbReference>
<evidence type="ECO:0000256" key="4">
    <source>
        <dbReference type="ARBA" id="ARBA00035244"/>
    </source>
</evidence>
<evidence type="ECO:0000256" key="6">
    <source>
        <dbReference type="SAM" id="MobiDB-lite"/>
    </source>
</evidence>
<dbReference type="HAMAP" id="MF_01328_B">
    <property type="entry name" value="Ribosomal_uL4_B"/>
    <property type="match status" value="1"/>
</dbReference>
<dbReference type="GO" id="GO:1990904">
    <property type="term" value="C:ribonucleoprotein complex"/>
    <property type="evidence" value="ECO:0007669"/>
    <property type="project" value="UniProtKB-KW"/>
</dbReference>
<keyword evidence="5" id="KW-0694">RNA-binding</keyword>
<accession>A0A2H5XDI8</accession>
<dbReference type="GO" id="GO:0003735">
    <property type="term" value="F:structural constituent of ribosome"/>
    <property type="evidence" value="ECO:0007669"/>
    <property type="project" value="InterPro"/>
</dbReference>
<evidence type="ECO:0000256" key="2">
    <source>
        <dbReference type="ARBA" id="ARBA00022980"/>
    </source>
</evidence>
<keyword evidence="3 5" id="KW-0687">Ribonucleoprotein</keyword>
<proteinExistence type="inferred from homology"/>
<dbReference type="PANTHER" id="PTHR10746:SF6">
    <property type="entry name" value="LARGE RIBOSOMAL SUBUNIT PROTEIN UL4M"/>
    <property type="match status" value="1"/>
</dbReference>
<dbReference type="InterPro" id="IPR002136">
    <property type="entry name" value="Ribosomal_uL4"/>
</dbReference>
<comment type="caution">
    <text evidence="7">The sequence shown here is derived from an EMBL/GenBank/DDBJ whole genome shotgun (WGS) entry which is preliminary data.</text>
</comment>
<dbReference type="InterPro" id="IPR023574">
    <property type="entry name" value="Ribosomal_uL4_dom_sf"/>
</dbReference>
<dbReference type="GO" id="GO:0019843">
    <property type="term" value="F:rRNA binding"/>
    <property type="evidence" value="ECO:0007669"/>
    <property type="project" value="UniProtKB-UniRule"/>
</dbReference>
<dbReference type="EMBL" id="BEHT01000023">
    <property type="protein sequence ID" value="GBC99248.1"/>
    <property type="molecule type" value="Genomic_DNA"/>
</dbReference>
<dbReference type="InterPro" id="IPR013005">
    <property type="entry name" value="Ribosomal_uL4-like"/>
</dbReference>
<dbReference type="SUPFAM" id="SSF52166">
    <property type="entry name" value="Ribosomal protein L4"/>
    <property type="match status" value="1"/>
</dbReference>
<protein>
    <recommendedName>
        <fullName evidence="4 5">Large ribosomal subunit protein uL4</fullName>
    </recommendedName>
</protein>
<sequence length="214" mass="23877">MELPVYNLDGEQVGTYTVPDEWLEGELNTALLHQVVVAHLANKRQGTHATKTRGEVRGGGRKPWSQKGTGRARQGSIRAPQWVGGGIVHGPKPRDYDQKINKRMRKAALRMAWLDKVRSGQVYLVNGLESVTRPKTKVFKVLLERLGLADRKVLLLLPEKNEAVLKSVDNLPNIDRLPALQPSTYDLLVHTAIVTTPDAFASVLERRLAKVNVR</sequence>
<reference evidence="8" key="1">
    <citation type="submission" date="2017-09" db="EMBL/GenBank/DDBJ databases">
        <title>Metaegenomics of thermophilic ammonia-oxidizing enrichment culture.</title>
        <authorList>
            <person name="Kato S."/>
            <person name="Suzuki K."/>
        </authorList>
    </citation>
    <scope>NUCLEOTIDE SEQUENCE [LARGE SCALE GENOMIC DNA]</scope>
</reference>
<keyword evidence="2 5" id="KW-0689">Ribosomal protein</keyword>
<evidence type="ECO:0000256" key="1">
    <source>
        <dbReference type="ARBA" id="ARBA00010528"/>
    </source>
</evidence>
<comment type="similarity">
    <text evidence="1 5">Belongs to the universal ribosomal protein uL4 family.</text>
</comment>
<feature type="region of interest" description="Disordered" evidence="6">
    <location>
        <begin position="44"/>
        <end position="75"/>
    </location>
</feature>
<dbReference type="GO" id="GO:0006412">
    <property type="term" value="P:translation"/>
    <property type="evidence" value="ECO:0007669"/>
    <property type="project" value="UniProtKB-UniRule"/>
</dbReference>
<dbReference type="Gene3D" id="3.40.1370.10">
    <property type="match status" value="1"/>
</dbReference>
<dbReference type="Pfam" id="PF00573">
    <property type="entry name" value="Ribosomal_L4"/>
    <property type="match status" value="1"/>
</dbReference>
<dbReference type="GO" id="GO:0005840">
    <property type="term" value="C:ribosome"/>
    <property type="evidence" value="ECO:0007669"/>
    <property type="project" value="UniProtKB-KW"/>
</dbReference>
<evidence type="ECO:0000256" key="3">
    <source>
        <dbReference type="ARBA" id="ARBA00023274"/>
    </source>
</evidence>
<comment type="subunit">
    <text evidence="5">Part of the 50S ribosomal subunit.</text>
</comment>
<dbReference type="AlphaFoldDB" id="A0A2H5XDI8"/>
<organism evidence="7 8">
    <name type="scientific">Candidatus Fervidibacter japonicus</name>
    <dbReference type="NCBI Taxonomy" id="2035412"/>
    <lineage>
        <taxon>Bacteria</taxon>
        <taxon>Candidatus Fervidibacterota</taxon>
        <taxon>Candidatus Fervidibacter</taxon>
    </lineage>
</organism>
<evidence type="ECO:0000313" key="7">
    <source>
        <dbReference type="EMBL" id="GBC99248.1"/>
    </source>
</evidence>
<comment type="function">
    <text evidence="5">Forms part of the polypeptide exit tunnel.</text>
</comment>
<evidence type="ECO:0000256" key="5">
    <source>
        <dbReference type="HAMAP-Rule" id="MF_01328"/>
    </source>
</evidence>
<dbReference type="PANTHER" id="PTHR10746">
    <property type="entry name" value="50S RIBOSOMAL PROTEIN L4"/>
    <property type="match status" value="1"/>
</dbReference>
<gene>
    <name evidence="5 7" type="primary">rplD</name>
    <name evidence="7" type="ORF">HRbin17_01770</name>
</gene>